<evidence type="ECO:0000256" key="1">
    <source>
        <dbReference type="SAM" id="Phobius"/>
    </source>
</evidence>
<gene>
    <name evidence="2" type="ORF">FNM00_16620</name>
</gene>
<proteinExistence type="predicted"/>
<protein>
    <recommendedName>
        <fullName evidence="4">SipW-cognate class signal peptide</fullName>
    </recommendedName>
</protein>
<evidence type="ECO:0000313" key="3">
    <source>
        <dbReference type="Proteomes" id="UP000316988"/>
    </source>
</evidence>
<keyword evidence="3" id="KW-1185">Reference proteome</keyword>
<organism evidence="2 3">
    <name type="scientific">Aeromicrobium piscarium</name>
    <dbReference type="NCBI Taxonomy" id="2590901"/>
    <lineage>
        <taxon>Bacteria</taxon>
        <taxon>Bacillati</taxon>
        <taxon>Actinomycetota</taxon>
        <taxon>Actinomycetes</taxon>
        <taxon>Propionibacteriales</taxon>
        <taxon>Nocardioidaceae</taxon>
        <taxon>Aeromicrobium</taxon>
    </lineage>
</organism>
<reference evidence="2 3" key="1">
    <citation type="submission" date="2019-07" db="EMBL/GenBank/DDBJ databases">
        <authorList>
            <person name="Zhao L.H."/>
        </authorList>
    </citation>
    <scope>NUCLEOTIDE SEQUENCE [LARGE SCALE GENOMIC DNA]</scope>
    <source>
        <strain evidence="2 3">Co35</strain>
    </source>
</reference>
<comment type="caution">
    <text evidence="2">The sequence shown here is derived from an EMBL/GenBank/DDBJ whole genome shotgun (WGS) entry which is preliminary data.</text>
</comment>
<keyword evidence="1" id="KW-1133">Transmembrane helix</keyword>
<dbReference type="OrthoDB" id="4470249at2"/>
<dbReference type="Proteomes" id="UP000316988">
    <property type="component" value="Unassembled WGS sequence"/>
</dbReference>
<dbReference type="NCBIfam" id="TIGR04088">
    <property type="entry name" value="cognate_SipW"/>
    <property type="match status" value="1"/>
</dbReference>
<keyword evidence="1" id="KW-0812">Transmembrane</keyword>
<name>A0A554RNT4_9ACTN</name>
<accession>A0A554RNT4</accession>
<evidence type="ECO:0008006" key="4">
    <source>
        <dbReference type="Google" id="ProtNLM"/>
    </source>
</evidence>
<dbReference type="InterPro" id="IPR022121">
    <property type="entry name" value="Peptidase_M73_camelysin"/>
</dbReference>
<dbReference type="Pfam" id="PF12389">
    <property type="entry name" value="Peptidase_M73"/>
    <property type="match status" value="1"/>
</dbReference>
<evidence type="ECO:0000313" key="2">
    <source>
        <dbReference type="EMBL" id="TSD55701.1"/>
    </source>
</evidence>
<dbReference type="AlphaFoldDB" id="A0A554RNT4"/>
<keyword evidence="1" id="KW-0472">Membrane</keyword>
<dbReference type="EMBL" id="VLNT01000021">
    <property type="protein sequence ID" value="TSD55701.1"/>
    <property type="molecule type" value="Genomic_DNA"/>
</dbReference>
<sequence length="207" mass="20468">MMTAEQRPRRLAVLVWVSGVVLMLAVGVGGTMAFWSDEATVETGSLAAGRLDVTLNGELAGEGGVLVDTQFQIADLVPGESFARVIAVGNGGTVPLDYTMTGSTSGTLGAALRWTVVPGGSATNAGTVAGGNRAGSCTGGSSTYPSAAISGSATSPTGVIATPRPLAVGASEQVCVIVALDANAASTLQEATATARFVITGIQRGAP</sequence>
<feature type="transmembrane region" description="Helical" evidence="1">
    <location>
        <begin position="12"/>
        <end position="35"/>
    </location>
</feature>
<dbReference type="InterPro" id="IPR023833">
    <property type="entry name" value="Signal_pept_SipW-depend-type"/>
</dbReference>